<keyword evidence="5" id="KW-0808">Transferase</keyword>
<dbReference type="EC" id="2.7.10.1" evidence="3"/>
<feature type="region of interest" description="Disordered" evidence="13">
    <location>
        <begin position="431"/>
        <end position="554"/>
    </location>
</feature>
<feature type="region of interest" description="Disordered" evidence="13">
    <location>
        <begin position="569"/>
        <end position="753"/>
    </location>
</feature>
<comment type="subcellular location">
    <subcellularLocation>
        <location evidence="2">Endomembrane system</location>
    </subcellularLocation>
    <subcellularLocation>
        <location evidence="1">Membrane</location>
        <topology evidence="1">Single-pass membrane protein</topology>
    </subcellularLocation>
</comment>
<dbReference type="PANTHER" id="PTHR24416:SF527">
    <property type="entry name" value="PROTO-ONCOGENE TYROSINE-PROTEIN KINASE ROS"/>
    <property type="match status" value="1"/>
</dbReference>
<evidence type="ECO:0000256" key="9">
    <source>
        <dbReference type="ARBA" id="ARBA00023136"/>
    </source>
</evidence>
<evidence type="ECO:0000256" key="4">
    <source>
        <dbReference type="ARBA" id="ARBA00022553"/>
    </source>
</evidence>
<dbReference type="PROSITE" id="PS00107">
    <property type="entry name" value="PROTEIN_KINASE_ATP"/>
    <property type="match status" value="1"/>
</dbReference>
<comment type="catalytic activity">
    <reaction evidence="11">
        <text>L-tyrosyl-[protein] + ATP = O-phospho-L-tyrosyl-[protein] + ADP + H(+)</text>
        <dbReference type="Rhea" id="RHEA:10596"/>
        <dbReference type="Rhea" id="RHEA-COMP:10136"/>
        <dbReference type="Rhea" id="RHEA-COMP:20101"/>
        <dbReference type="ChEBI" id="CHEBI:15378"/>
        <dbReference type="ChEBI" id="CHEBI:30616"/>
        <dbReference type="ChEBI" id="CHEBI:46858"/>
        <dbReference type="ChEBI" id="CHEBI:61978"/>
        <dbReference type="ChEBI" id="CHEBI:456216"/>
        <dbReference type="EC" id="2.7.10.1"/>
    </reaction>
</comment>
<dbReference type="InterPro" id="IPR000719">
    <property type="entry name" value="Prot_kinase_dom"/>
</dbReference>
<evidence type="ECO:0000313" key="17">
    <source>
        <dbReference type="WBParaSite" id="PSAMB.scaffold574size46769.g7318.t1"/>
    </source>
</evidence>
<evidence type="ECO:0000256" key="10">
    <source>
        <dbReference type="ARBA" id="ARBA00023137"/>
    </source>
</evidence>
<dbReference type="InterPro" id="IPR020635">
    <property type="entry name" value="Tyr_kinase_cat_dom"/>
</dbReference>
<dbReference type="Pfam" id="PF07714">
    <property type="entry name" value="PK_Tyr_Ser-Thr"/>
    <property type="match status" value="1"/>
</dbReference>
<dbReference type="GO" id="GO:0032006">
    <property type="term" value="P:regulation of TOR signaling"/>
    <property type="evidence" value="ECO:0007669"/>
    <property type="project" value="TreeGrafter"/>
</dbReference>
<sequence>MNGLLLPNASAEWQTVEESVPGSQLIWRPQNLHPDKDKSEFRVAAVNSIGVGAYGSSKDMPEIEGNGDGSNMGLVVAAAVLILLLVAALCVGAFIWHWRRNKKRMSKAQAVFTLTPIRPGIGGGNHNSPAHMPAELVEELKSLPHVPKSCVNLVRILGKGSFGEVFEGLACNLPRIGPKSLRVAVKTLKTGYSEDDRVKFLKEAILMNNFNHPNIVKLLGVCFDTEPHYLVLELMEGGDLLTFLRSSRPNDTMPSQLSLKDLVGMMVDVGRGGAYMEQRKHVHRDLAARNCLISTRDPQLRVTKIADFGLARDVYSNDYYRVNGQDFLPLRWMSPESTQDGVFSSKTDVWSFGILLWEIMTLGQLPYPGMHNMQVMSFVRNGGHPENPTHCPTEIFEIIEQTWITDVEKRPSFAALLVQLEALKLRPEFIDDSPFPPSPADHGSHTNSAFEHSESAGSNSDSVRISEPAAGGSARFERHGKDDNNRASKKQGRPSILRSLRKQKPKPVAPPSNAELRERLGSVGSSKHSSEKTGSASRPESAFSSGGESFTTLCDDYEVPLTKGMTNLARTERIGVRESPSSTPPTKRPIQLDQVVVTTPPPSTRANQRPSSVPEWGGDNPAYSPTDSQDYYEVPGRKAGSPPSTSADKSSKVQLAAGPNRQHADTSSESNIPPKELPMIRRPKGRAPPPPISQESGGGDEGSEDSTYAEISSPEPTDSNRDSQSTLIKPSPDSLGVDNAAFGERRSSRVSQV</sequence>
<keyword evidence="7" id="KW-0418">Kinase</keyword>
<evidence type="ECO:0000256" key="12">
    <source>
        <dbReference type="PROSITE-ProRule" id="PRU10141"/>
    </source>
</evidence>
<feature type="compositionally biased region" description="Polar residues" evidence="13">
    <location>
        <begin position="523"/>
        <end position="552"/>
    </location>
</feature>
<dbReference type="PRINTS" id="PR00109">
    <property type="entry name" value="TYRKINASE"/>
</dbReference>
<dbReference type="GO" id="GO:0005524">
    <property type="term" value="F:ATP binding"/>
    <property type="evidence" value="ECO:0007669"/>
    <property type="project" value="UniProtKB-UniRule"/>
</dbReference>
<keyword evidence="8 12" id="KW-0067">ATP-binding</keyword>
<name>A0A914WX94_9BILA</name>
<dbReference type="GO" id="GO:0061564">
    <property type="term" value="P:axon development"/>
    <property type="evidence" value="ECO:0007669"/>
    <property type="project" value="UniProtKB-ARBA"/>
</dbReference>
<keyword evidence="10" id="KW-0829">Tyrosine-protein kinase</keyword>
<evidence type="ECO:0000256" key="1">
    <source>
        <dbReference type="ARBA" id="ARBA00004167"/>
    </source>
</evidence>
<dbReference type="AlphaFoldDB" id="A0A914WX94"/>
<feature type="domain" description="Protein kinase" evidence="15">
    <location>
        <begin position="151"/>
        <end position="429"/>
    </location>
</feature>
<dbReference type="Proteomes" id="UP000887566">
    <property type="component" value="Unplaced"/>
</dbReference>
<dbReference type="GO" id="GO:0007169">
    <property type="term" value="P:cell surface receptor protein tyrosine kinase signaling pathway"/>
    <property type="evidence" value="ECO:0007669"/>
    <property type="project" value="InterPro"/>
</dbReference>
<evidence type="ECO:0000256" key="14">
    <source>
        <dbReference type="SAM" id="Phobius"/>
    </source>
</evidence>
<keyword evidence="16" id="KW-1185">Reference proteome</keyword>
<keyword evidence="9 14" id="KW-0472">Membrane</keyword>
<dbReference type="GO" id="GO:0048680">
    <property type="term" value="P:positive regulation of axon regeneration"/>
    <property type="evidence" value="ECO:0007669"/>
    <property type="project" value="UniProtKB-ARBA"/>
</dbReference>
<dbReference type="InterPro" id="IPR017441">
    <property type="entry name" value="Protein_kinase_ATP_BS"/>
</dbReference>
<dbReference type="SMART" id="SM00219">
    <property type="entry name" value="TyrKc"/>
    <property type="match status" value="1"/>
</dbReference>
<feature type="transmembrane region" description="Helical" evidence="14">
    <location>
        <begin position="74"/>
        <end position="98"/>
    </location>
</feature>
<dbReference type="InterPro" id="IPR002011">
    <property type="entry name" value="Tyr_kinase_rcpt_2_CS"/>
</dbReference>
<evidence type="ECO:0000256" key="3">
    <source>
        <dbReference type="ARBA" id="ARBA00011902"/>
    </source>
</evidence>
<evidence type="ECO:0000256" key="11">
    <source>
        <dbReference type="ARBA" id="ARBA00051243"/>
    </source>
</evidence>
<dbReference type="InterPro" id="IPR011009">
    <property type="entry name" value="Kinase-like_dom_sf"/>
</dbReference>
<dbReference type="PROSITE" id="PS00239">
    <property type="entry name" value="RECEPTOR_TYR_KIN_II"/>
    <property type="match status" value="1"/>
</dbReference>
<dbReference type="PANTHER" id="PTHR24416">
    <property type="entry name" value="TYROSINE-PROTEIN KINASE RECEPTOR"/>
    <property type="match status" value="1"/>
</dbReference>
<keyword evidence="6 12" id="KW-0547">Nucleotide-binding</keyword>
<organism evidence="16 17">
    <name type="scientific">Plectus sambesii</name>
    <dbReference type="NCBI Taxonomy" id="2011161"/>
    <lineage>
        <taxon>Eukaryota</taxon>
        <taxon>Metazoa</taxon>
        <taxon>Ecdysozoa</taxon>
        <taxon>Nematoda</taxon>
        <taxon>Chromadorea</taxon>
        <taxon>Plectida</taxon>
        <taxon>Plectina</taxon>
        <taxon>Plectoidea</taxon>
        <taxon>Plectidae</taxon>
        <taxon>Plectus</taxon>
    </lineage>
</organism>
<evidence type="ECO:0000256" key="6">
    <source>
        <dbReference type="ARBA" id="ARBA00022741"/>
    </source>
</evidence>
<evidence type="ECO:0000256" key="13">
    <source>
        <dbReference type="SAM" id="MobiDB-lite"/>
    </source>
</evidence>
<keyword evidence="14" id="KW-0812">Transmembrane</keyword>
<evidence type="ECO:0000256" key="7">
    <source>
        <dbReference type="ARBA" id="ARBA00022777"/>
    </source>
</evidence>
<dbReference type="GO" id="GO:0012505">
    <property type="term" value="C:endomembrane system"/>
    <property type="evidence" value="ECO:0007669"/>
    <property type="project" value="UniProtKB-SubCell"/>
</dbReference>
<evidence type="ECO:0000259" key="15">
    <source>
        <dbReference type="PROSITE" id="PS50011"/>
    </source>
</evidence>
<dbReference type="InterPro" id="IPR050122">
    <property type="entry name" value="RTK"/>
</dbReference>
<dbReference type="GO" id="GO:0005886">
    <property type="term" value="C:plasma membrane"/>
    <property type="evidence" value="ECO:0007669"/>
    <property type="project" value="TreeGrafter"/>
</dbReference>
<dbReference type="FunFam" id="1.10.510.10:FF:001512">
    <property type="entry name" value="Receptor tyrosine-protein kinase erbB-2"/>
    <property type="match status" value="1"/>
</dbReference>
<proteinExistence type="predicted"/>
<feature type="binding site" evidence="12">
    <location>
        <position position="186"/>
    </location>
    <ligand>
        <name>ATP</name>
        <dbReference type="ChEBI" id="CHEBI:30616"/>
    </ligand>
</feature>
<dbReference type="Gene3D" id="1.10.510.10">
    <property type="entry name" value="Transferase(Phosphotransferase) domain 1"/>
    <property type="match status" value="1"/>
</dbReference>
<dbReference type="Gene3D" id="3.30.200.20">
    <property type="entry name" value="Phosphorylase Kinase, domain 1"/>
    <property type="match status" value="1"/>
</dbReference>
<keyword evidence="4" id="KW-0597">Phosphoprotein</keyword>
<evidence type="ECO:0000256" key="5">
    <source>
        <dbReference type="ARBA" id="ARBA00022679"/>
    </source>
</evidence>
<dbReference type="GO" id="GO:0004714">
    <property type="term" value="F:transmembrane receptor protein tyrosine kinase activity"/>
    <property type="evidence" value="ECO:0007669"/>
    <property type="project" value="UniProtKB-EC"/>
</dbReference>
<dbReference type="PROSITE" id="PS50011">
    <property type="entry name" value="PROTEIN_KINASE_DOM"/>
    <property type="match status" value="1"/>
</dbReference>
<dbReference type="SUPFAM" id="SSF56112">
    <property type="entry name" value="Protein kinase-like (PK-like)"/>
    <property type="match status" value="1"/>
</dbReference>
<protein>
    <recommendedName>
        <fullName evidence="3">receptor protein-tyrosine kinase</fullName>
        <ecNumber evidence="3">2.7.10.1</ecNumber>
    </recommendedName>
</protein>
<dbReference type="GO" id="GO:0043235">
    <property type="term" value="C:receptor complex"/>
    <property type="evidence" value="ECO:0007669"/>
    <property type="project" value="TreeGrafter"/>
</dbReference>
<feature type="compositionally biased region" description="Basic and acidic residues" evidence="13">
    <location>
        <begin position="475"/>
        <end position="486"/>
    </location>
</feature>
<keyword evidence="14" id="KW-1133">Transmembrane helix</keyword>
<evidence type="ECO:0000256" key="8">
    <source>
        <dbReference type="ARBA" id="ARBA00022840"/>
    </source>
</evidence>
<feature type="compositionally biased region" description="Polar residues" evidence="13">
    <location>
        <begin position="445"/>
        <end position="463"/>
    </location>
</feature>
<accession>A0A914WX94</accession>
<feature type="compositionally biased region" description="Polar residues" evidence="13">
    <location>
        <begin position="714"/>
        <end position="728"/>
    </location>
</feature>
<dbReference type="WBParaSite" id="PSAMB.scaffold574size46769.g7318.t1">
    <property type="protein sequence ID" value="PSAMB.scaffold574size46769.g7318.t1"/>
    <property type="gene ID" value="PSAMB.scaffold574size46769.g7318"/>
</dbReference>
<evidence type="ECO:0000256" key="2">
    <source>
        <dbReference type="ARBA" id="ARBA00004308"/>
    </source>
</evidence>
<reference evidence="17" key="1">
    <citation type="submission" date="2022-11" db="UniProtKB">
        <authorList>
            <consortium name="WormBaseParasite"/>
        </authorList>
    </citation>
    <scope>IDENTIFICATION</scope>
</reference>
<dbReference type="InterPro" id="IPR001245">
    <property type="entry name" value="Ser-Thr/Tyr_kinase_cat_dom"/>
</dbReference>
<evidence type="ECO:0000313" key="16">
    <source>
        <dbReference type="Proteomes" id="UP000887566"/>
    </source>
</evidence>